<evidence type="ECO:0000313" key="2">
    <source>
        <dbReference type="Proteomes" id="UP001168821"/>
    </source>
</evidence>
<accession>A0AA38IQE5</accession>
<proteinExistence type="predicted"/>
<dbReference type="EMBL" id="JALNTZ010000003">
    <property type="protein sequence ID" value="KAJ3659628.1"/>
    <property type="molecule type" value="Genomic_DNA"/>
</dbReference>
<reference evidence="1" key="1">
    <citation type="journal article" date="2023" name="G3 (Bethesda)">
        <title>Whole genome assemblies of Zophobas morio and Tenebrio molitor.</title>
        <authorList>
            <person name="Kaur S."/>
            <person name="Stinson S.A."/>
            <person name="diCenzo G.C."/>
        </authorList>
    </citation>
    <scope>NUCLEOTIDE SEQUENCE</scope>
    <source>
        <strain evidence="1">QUZm001</strain>
    </source>
</reference>
<dbReference type="Proteomes" id="UP001168821">
    <property type="component" value="Unassembled WGS sequence"/>
</dbReference>
<keyword evidence="2" id="KW-1185">Reference proteome</keyword>
<protein>
    <submittedName>
        <fullName evidence="1">Uncharacterized protein</fullName>
    </submittedName>
</protein>
<name>A0AA38IQE5_9CUCU</name>
<evidence type="ECO:0000313" key="1">
    <source>
        <dbReference type="EMBL" id="KAJ3659628.1"/>
    </source>
</evidence>
<sequence length="246" mass="25745">MDSEQSGRENGHKKTSGKIAEGVLKGQTSYYIKQGSKYATKFNSSKSCAISVLDTSIKGKKNWVIRFDKPHLGKVPYDHININPKISGIKDPHIPLPPGGLAAAEGASKFFTAVNKVAGPVALMMDGYQVGSSIGEDYKNGTTRNTVETVANISGTWGGGCGGAVAGATIGSAIFPGVGTIIGGVIGGIGGGIGGALGCSALTKTIGDKYEYGIEEIVCKNCCEKFKWKRYLDKFPLCPKCKAINM</sequence>
<organism evidence="1 2">
    <name type="scientific">Zophobas morio</name>
    <dbReference type="NCBI Taxonomy" id="2755281"/>
    <lineage>
        <taxon>Eukaryota</taxon>
        <taxon>Metazoa</taxon>
        <taxon>Ecdysozoa</taxon>
        <taxon>Arthropoda</taxon>
        <taxon>Hexapoda</taxon>
        <taxon>Insecta</taxon>
        <taxon>Pterygota</taxon>
        <taxon>Neoptera</taxon>
        <taxon>Endopterygota</taxon>
        <taxon>Coleoptera</taxon>
        <taxon>Polyphaga</taxon>
        <taxon>Cucujiformia</taxon>
        <taxon>Tenebrionidae</taxon>
        <taxon>Zophobas</taxon>
    </lineage>
</organism>
<dbReference type="PANTHER" id="PTHR21525">
    <property type="entry name" value="MOTILE SPERM PROTEIN"/>
    <property type="match status" value="1"/>
</dbReference>
<dbReference type="AlphaFoldDB" id="A0AA38IQE5"/>
<comment type="caution">
    <text evidence="1">The sequence shown here is derived from an EMBL/GenBank/DDBJ whole genome shotgun (WGS) entry which is preliminary data.</text>
</comment>
<gene>
    <name evidence="1" type="ORF">Zmor_011307</name>
</gene>
<dbReference type="PANTHER" id="PTHR21525:SF9">
    <property type="entry name" value="CHANNEL_COLICIN DOMAIN-CONTAINING PROTEIN"/>
    <property type="match status" value="1"/>
</dbReference>